<dbReference type="RefSeq" id="WP_106750455.1">
    <property type="nucleotide sequence ID" value="NZ_CP027668.1"/>
</dbReference>
<protein>
    <submittedName>
        <fullName evidence="5">Patatin</fullName>
    </submittedName>
</protein>
<feature type="active site" description="Proton acceptor" evidence="3">
    <location>
        <position position="182"/>
    </location>
</feature>
<evidence type="ECO:0000259" key="4">
    <source>
        <dbReference type="PROSITE" id="PS51635"/>
    </source>
</evidence>
<accession>A0A2S0NG03</accession>
<feature type="short sequence motif" description="GXSXG" evidence="3">
    <location>
        <begin position="42"/>
        <end position="46"/>
    </location>
</feature>
<evidence type="ECO:0000313" key="6">
    <source>
        <dbReference type="Proteomes" id="UP000237889"/>
    </source>
</evidence>
<evidence type="ECO:0000256" key="1">
    <source>
        <dbReference type="ARBA" id="ARBA00010240"/>
    </source>
</evidence>
<feature type="active site" description="Nucleophile" evidence="3">
    <location>
        <position position="44"/>
    </location>
</feature>
<feature type="short sequence motif" description="DGA/G" evidence="3">
    <location>
        <begin position="182"/>
        <end position="184"/>
    </location>
</feature>
<dbReference type="InterPro" id="IPR002641">
    <property type="entry name" value="PNPLA_dom"/>
</dbReference>
<comment type="similarity">
    <text evidence="1">Belongs to the patatin family.</text>
</comment>
<dbReference type="Pfam" id="PF01734">
    <property type="entry name" value="Patatin"/>
    <property type="match status" value="1"/>
</dbReference>
<dbReference type="KEGG" id="phr:C6569_19650"/>
<proteinExistence type="inferred from homology"/>
<dbReference type="AlphaFoldDB" id="A0A2S0NG03"/>
<sequence>MAFQILSLSGGGYMGLYTASVLARIESLTGRRIADCFDLIAGTSVGGIIALGLSAGRAAAEIEQAFVDDGQKIFPASRPAVGWLRSSFHVLAGVPWCRHDPAPLRAVIERIVGVGTKMSGLSTPTVITAVNLTKGKPRIFKTGHHGSYTRDWTLDVADVALATSAAPTYFPIHRIDDELYADGGMFANSPDMVALHEAEHFLRQDRPNIRVLSIGTTTAAFAFSASTKLSLGSLGWMRDQRLPTVMIGSQQAMTNDMMRHLLPDAYLRIDHEQSPDQRRELALDCASPEAQKNLRAAAAASAQEASSSPLLHTMLQHEAPRFEFINASLPRPTPAIT</sequence>
<keyword evidence="3" id="KW-0442">Lipid degradation</keyword>
<feature type="domain" description="PNPLA" evidence="4">
    <location>
        <begin position="6"/>
        <end position="195"/>
    </location>
</feature>
<dbReference type="EMBL" id="CP027668">
    <property type="protein sequence ID" value="AVO47085.1"/>
    <property type="molecule type" value="Genomic_DNA"/>
</dbReference>
<evidence type="ECO:0000256" key="3">
    <source>
        <dbReference type="PROSITE-ProRule" id="PRU01161"/>
    </source>
</evidence>
<dbReference type="Proteomes" id="UP000237889">
    <property type="component" value="Chromosome"/>
</dbReference>
<dbReference type="PANTHER" id="PTHR32176:SF92">
    <property type="entry name" value="XYLOSE ISOMERASE"/>
    <property type="match status" value="1"/>
</dbReference>
<dbReference type="Gene3D" id="3.40.1090.10">
    <property type="entry name" value="Cytosolic phospholipase A2 catalytic domain"/>
    <property type="match status" value="1"/>
</dbReference>
<dbReference type="GO" id="GO:0016787">
    <property type="term" value="F:hydrolase activity"/>
    <property type="evidence" value="ECO:0007669"/>
    <property type="project" value="UniProtKB-UniRule"/>
</dbReference>
<keyword evidence="6" id="KW-1185">Reference proteome</keyword>
<reference evidence="5 6" key="1">
    <citation type="submission" date="2018-03" db="EMBL/GenBank/DDBJ databases">
        <title>Genome sequencing of Phreatobacter sp.</title>
        <authorList>
            <person name="Kim S.-J."/>
            <person name="Heo J."/>
            <person name="Kwon S.-W."/>
        </authorList>
    </citation>
    <scope>NUCLEOTIDE SEQUENCE [LARGE SCALE GENOMIC DNA]</scope>
    <source>
        <strain evidence="5 6">S-12</strain>
    </source>
</reference>
<dbReference type="PROSITE" id="PS51635">
    <property type="entry name" value="PNPLA"/>
    <property type="match status" value="1"/>
</dbReference>
<feature type="short sequence motif" description="GXGXXG" evidence="3">
    <location>
        <begin position="10"/>
        <end position="15"/>
    </location>
</feature>
<gene>
    <name evidence="5" type="ORF">C6569_19650</name>
</gene>
<name>A0A2S0NG03_9HYPH</name>
<evidence type="ECO:0000256" key="2">
    <source>
        <dbReference type="ARBA" id="ARBA00023098"/>
    </source>
</evidence>
<organism evidence="5 6">
    <name type="scientific">Phreatobacter cathodiphilus</name>
    <dbReference type="NCBI Taxonomy" id="1868589"/>
    <lineage>
        <taxon>Bacteria</taxon>
        <taxon>Pseudomonadati</taxon>
        <taxon>Pseudomonadota</taxon>
        <taxon>Alphaproteobacteria</taxon>
        <taxon>Hyphomicrobiales</taxon>
        <taxon>Phreatobacteraceae</taxon>
        <taxon>Phreatobacter</taxon>
    </lineage>
</organism>
<dbReference type="NCBIfam" id="NF041079">
    <property type="entry name" value="CBASS_lipase"/>
    <property type="match status" value="1"/>
</dbReference>
<dbReference type="CDD" id="cd07199">
    <property type="entry name" value="Pat17_PNPLA8_PNPLA9_like"/>
    <property type="match status" value="1"/>
</dbReference>
<keyword evidence="2 3" id="KW-0443">Lipid metabolism</keyword>
<dbReference type="GO" id="GO:0016042">
    <property type="term" value="P:lipid catabolic process"/>
    <property type="evidence" value="ECO:0007669"/>
    <property type="project" value="UniProtKB-UniRule"/>
</dbReference>
<keyword evidence="3" id="KW-0378">Hydrolase</keyword>
<dbReference type="PANTHER" id="PTHR32176">
    <property type="entry name" value="XYLOSE ISOMERASE"/>
    <property type="match status" value="1"/>
</dbReference>
<evidence type="ECO:0000313" key="5">
    <source>
        <dbReference type="EMBL" id="AVO47085.1"/>
    </source>
</evidence>
<dbReference type="OrthoDB" id="9807112at2"/>
<dbReference type="SUPFAM" id="SSF52151">
    <property type="entry name" value="FabD/lysophospholipase-like"/>
    <property type="match status" value="1"/>
</dbReference>
<dbReference type="InterPro" id="IPR016035">
    <property type="entry name" value="Acyl_Trfase/lysoPLipase"/>
</dbReference>